<dbReference type="OrthoDB" id="6133115at2759"/>
<evidence type="ECO:0000313" key="8">
    <source>
        <dbReference type="EMBL" id="GAD98863.1"/>
    </source>
</evidence>
<dbReference type="InterPro" id="IPR050360">
    <property type="entry name" value="MFS_Sugar_Transporters"/>
</dbReference>
<evidence type="ECO:0000256" key="5">
    <source>
        <dbReference type="ARBA" id="ARBA00023136"/>
    </source>
</evidence>
<keyword evidence="9" id="KW-1185">Reference proteome</keyword>
<protein>
    <submittedName>
        <fullName evidence="8">Major facilitator superfamily protein</fullName>
    </submittedName>
</protein>
<gene>
    <name evidence="8" type="ORF">PVAR5_7565</name>
</gene>
<dbReference type="AlphaFoldDB" id="V5G393"/>
<feature type="domain" description="Major facilitator superfamily (MFS) profile" evidence="7">
    <location>
        <begin position="1"/>
        <end position="354"/>
    </location>
</feature>
<keyword evidence="5 6" id="KW-0472">Membrane</keyword>
<dbReference type="FunFam" id="1.20.1250.20:FF:000078">
    <property type="entry name" value="MFS maltose transporter, putative"/>
    <property type="match status" value="1"/>
</dbReference>
<evidence type="ECO:0000256" key="6">
    <source>
        <dbReference type="SAM" id="Phobius"/>
    </source>
</evidence>
<dbReference type="InterPro" id="IPR036259">
    <property type="entry name" value="MFS_trans_sf"/>
</dbReference>
<comment type="caution">
    <text evidence="8">The sequence shown here is derived from an EMBL/GenBank/DDBJ whole genome shotgun (WGS) entry which is preliminary data.</text>
</comment>
<evidence type="ECO:0000256" key="3">
    <source>
        <dbReference type="ARBA" id="ARBA00022692"/>
    </source>
</evidence>
<dbReference type="SUPFAM" id="SSF103473">
    <property type="entry name" value="MFS general substrate transporter"/>
    <property type="match status" value="1"/>
</dbReference>
<dbReference type="eggNOG" id="KOG0254">
    <property type="taxonomic scope" value="Eukaryota"/>
</dbReference>
<dbReference type="PROSITE" id="PS50850">
    <property type="entry name" value="MFS"/>
    <property type="match status" value="1"/>
</dbReference>
<proteinExistence type="inferred from homology"/>
<feature type="transmembrane region" description="Helical" evidence="6">
    <location>
        <begin position="228"/>
        <end position="251"/>
    </location>
</feature>
<evidence type="ECO:0000256" key="1">
    <source>
        <dbReference type="ARBA" id="ARBA00004141"/>
    </source>
</evidence>
<feature type="transmembrane region" description="Helical" evidence="6">
    <location>
        <begin position="77"/>
        <end position="96"/>
    </location>
</feature>
<dbReference type="Gene3D" id="1.20.1250.20">
    <property type="entry name" value="MFS general substrate transporter like domains"/>
    <property type="match status" value="1"/>
</dbReference>
<reference evidence="9" key="1">
    <citation type="journal article" date="2014" name="Genome Announc.">
        <title>Draft genome sequence of the formaldehyde-resistant fungus Byssochlamys spectabilis No. 5 (anamorph Paecilomyces variotii No. 5) (NBRC109023).</title>
        <authorList>
            <person name="Oka T."/>
            <person name="Ekino K."/>
            <person name="Fukuda K."/>
            <person name="Nomura Y."/>
        </authorList>
    </citation>
    <scope>NUCLEOTIDE SEQUENCE [LARGE SCALE GENOMIC DNA]</scope>
    <source>
        <strain evidence="9">No. 5 / NBRC 109023</strain>
    </source>
</reference>
<dbReference type="Pfam" id="PF00083">
    <property type="entry name" value="Sugar_tr"/>
    <property type="match status" value="1"/>
</dbReference>
<dbReference type="PANTHER" id="PTHR48022">
    <property type="entry name" value="PLASTIDIC GLUCOSE TRANSPORTER 4"/>
    <property type="match status" value="1"/>
</dbReference>
<dbReference type="InterPro" id="IPR020846">
    <property type="entry name" value="MFS_dom"/>
</dbReference>
<feature type="transmembrane region" description="Helical" evidence="6">
    <location>
        <begin position="12"/>
        <end position="32"/>
    </location>
</feature>
<feature type="transmembrane region" description="Helical" evidence="6">
    <location>
        <begin position="202"/>
        <end position="221"/>
    </location>
</feature>
<name>V5G393_BYSSN</name>
<dbReference type="PROSITE" id="PS00217">
    <property type="entry name" value="SUGAR_TRANSPORT_2"/>
    <property type="match status" value="1"/>
</dbReference>
<sequence>MDVTVSLGALYFARLLIGIANGLLLNFSMVYLQECATPHLRGLCFGIVTSWIAIGTTIGMVINNATAEIMSRKAYQIPLYVCYAAPVILILALPFLPESPRWLLHHGRPEQAMKSLRFFRKGAYDETAIQQEFEEMSDIARREAESSKDWRLIFELFKGHNLRRTIICLGVGTSNAGVGAMFILAFGTYFFQIAQVGEPFKWIIITNCVGLAGLFSTFFVVTKIGRRYIILIGCILCTICMLVMAVVYTVGGVPKEGAGIALVVIVSIFVFGFNFGFEPYVYLVAGELPAQNLRAYTMGLASAVSFAFAWLCAFTTPYYINPTELNWGPKYGYIWFASGIIVVLFIYFALPEVRGRSLEEIDEMFRNKVPTRDFPNYVCVENLEAKQRGLDNVAAEAKGEAKEEATHIEVVSAY</sequence>
<accession>V5G393</accession>
<feature type="transmembrane region" description="Helical" evidence="6">
    <location>
        <begin position="298"/>
        <end position="320"/>
    </location>
</feature>
<evidence type="ECO:0000313" key="9">
    <source>
        <dbReference type="Proteomes" id="UP000018001"/>
    </source>
</evidence>
<evidence type="ECO:0000256" key="2">
    <source>
        <dbReference type="ARBA" id="ARBA00010992"/>
    </source>
</evidence>
<feature type="transmembrane region" description="Helical" evidence="6">
    <location>
        <begin position="166"/>
        <end position="190"/>
    </location>
</feature>
<dbReference type="GO" id="GO:0016020">
    <property type="term" value="C:membrane"/>
    <property type="evidence" value="ECO:0007669"/>
    <property type="project" value="UniProtKB-SubCell"/>
</dbReference>
<dbReference type="InterPro" id="IPR005828">
    <property type="entry name" value="MFS_sugar_transport-like"/>
</dbReference>
<dbReference type="PANTHER" id="PTHR48022:SF10">
    <property type="entry name" value="MAJOR FACILITATOR SUPERFAMILY (MFS) PROFILE DOMAIN-CONTAINING PROTEIN"/>
    <property type="match status" value="1"/>
</dbReference>
<dbReference type="HOGENOM" id="CLU_001265_30_1_1"/>
<dbReference type="InterPro" id="IPR005829">
    <property type="entry name" value="Sugar_transporter_CS"/>
</dbReference>
<dbReference type="EMBL" id="BAUL01000265">
    <property type="protein sequence ID" value="GAD98863.1"/>
    <property type="molecule type" value="Genomic_DNA"/>
</dbReference>
<comment type="subcellular location">
    <subcellularLocation>
        <location evidence="1">Membrane</location>
        <topology evidence="1">Multi-pass membrane protein</topology>
    </subcellularLocation>
</comment>
<feature type="transmembrane region" description="Helical" evidence="6">
    <location>
        <begin position="257"/>
        <end position="277"/>
    </location>
</feature>
<feature type="transmembrane region" description="Helical" evidence="6">
    <location>
        <begin position="44"/>
        <end position="65"/>
    </location>
</feature>
<organism evidence="8 9">
    <name type="scientific">Byssochlamys spectabilis (strain No. 5 / NBRC 109023)</name>
    <name type="common">Paecilomyces variotii</name>
    <dbReference type="NCBI Taxonomy" id="1356009"/>
    <lineage>
        <taxon>Eukaryota</taxon>
        <taxon>Fungi</taxon>
        <taxon>Dikarya</taxon>
        <taxon>Ascomycota</taxon>
        <taxon>Pezizomycotina</taxon>
        <taxon>Eurotiomycetes</taxon>
        <taxon>Eurotiomycetidae</taxon>
        <taxon>Eurotiales</taxon>
        <taxon>Thermoascaceae</taxon>
        <taxon>Paecilomyces</taxon>
    </lineage>
</organism>
<feature type="transmembrane region" description="Helical" evidence="6">
    <location>
        <begin position="332"/>
        <end position="350"/>
    </location>
</feature>
<keyword evidence="4 6" id="KW-1133">Transmembrane helix</keyword>
<dbReference type="GO" id="GO:0005351">
    <property type="term" value="F:carbohydrate:proton symporter activity"/>
    <property type="evidence" value="ECO:0007669"/>
    <property type="project" value="TreeGrafter"/>
</dbReference>
<evidence type="ECO:0000256" key="4">
    <source>
        <dbReference type="ARBA" id="ARBA00022989"/>
    </source>
</evidence>
<evidence type="ECO:0000259" key="7">
    <source>
        <dbReference type="PROSITE" id="PS50850"/>
    </source>
</evidence>
<dbReference type="InParanoid" id="V5G393"/>
<keyword evidence="3 6" id="KW-0812">Transmembrane</keyword>
<comment type="similarity">
    <text evidence="2">Belongs to the major facilitator superfamily. Sugar transporter (TC 2.A.1.1) family.</text>
</comment>
<dbReference type="Proteomes" id="UP000018001">
    <property type="component" value="Unassembled WGS sequence"/>
</dbReference>